<dbReference type="Pfam" id="PF25000">
    <property type="entry name" value="DUF7779"/>
    <property type="match status" value="1"/>
</dbReference>
<dbReference type="Pfam" id="PF13424">
    <property type="entry name" value="TPR_12"/>
    <property type="match status" value="1"/>
</dbReference>
<reference evidence="3" key="1">
    <citation type="journal article" date="2019" name="Int. J. Syst. Evol. Microbiol.">
        <title>The Global Catalogue of Microorganisms (GCM) 10K type strain sequencing project: providing services to taxonomists for standard genome sequencing and annotation.</title>
        <authorList>
            <consortium name="The Broad Institute Genomics Platform"/>
            <consortium name="The Broad Institute Genome Sequencing Center for Infectious Disease"/>
            <person name="Wu L."/>
            <person name="Ma J."/>
        </authorList>
    </citation>
    <scope>NUCLEOTIDE SEQUENCE [LARGE SCALE GENOMIC DNA]</scope>
    <source>
        <strain evidence="3">CECT 7649</strain>
    </source>
</reference>
<dbReference type="Gene3D" id="1.25.40.10">
    <property type="entry name" value="Tetratricopeptide repeat domain"/>
    <property type="match status" value="2"/>
</dbReference>
<evidence type="ECO:0000313" key="3">
    <source>
        <dbReference type="Proteomes" id="UP001596496"/>
    </source>
</evidence>
<dbReference type="NCBIfam" id="NF040586">
    <property type="entry name" value="FxSxx_TPR"/>
    <property type="match status" value="1"/>
</dbReference>
<dbReference type="PANTHER" id="PTHR46082">
    <property type="entry name" value="ATP/GTP-BINDING PROTEIN-RELATED"/>
    <property type="match status" value="1"/>
</dbReference>
<dbReference type="InterPro" id="IPR011990">
    <property type="entry name" value="TPR-like_helical_dom_sf"/>
</dbReference>
<evidence type="ECO:0000313" key="2">
    <source>
        <dbReference type="EMBL" id="MFC7382163.1"/>
    </source>
</evidence>
<dbReference type="InterPro" id="IPR027417">
    <property type="entry name" value="P-loop_NTPase"/>
</dbReference>
<dbReference type="EMBL" id="JBHTCG010000004">
    <property type="protein sequence ID" value="MFC7382163.1"/>
    <property type="molecule type" value="Genomic_DNA"/>
</dbReference>
<name>A0ABW2P2X5_9ACTN</name>
<keyword evidence="3" id="KW-1185">Reference proteome</keyword>
<dbReference type="Pfam" id="PF13374">
    <property type="entry name" value="TPR_10"/>
    <property type="match status" value="4"/>
</dbReference>
<feature type="domain" description="DUF7779" evidence="1">
    <location>
        <begin position="389"/>
        <end position="485"/>
    </location>
</feature>
<gene>
    <name evidence="2" type="primary">fxsT</name>
    <name evidence="2" type="ORF">ACFQSB_08080</name>
</gene>
<dbReference type="Gene3D" id="3.40.50.300">
    <property type="entry name" value="P-loop containing nucleotide triphosphate hydrolases"/>
    <property type="match status" value="1"/>
</dbReference>
<proteinExistence type="predicted"/>
<dbReference type="PRINTS" id="PR00364">
    <property type="entry name" value="DISEASERSIST"/>
</dbReference>
<comment type="caution">
    <text evidence="2">The sequence shown here is derived from an EMBL/GenBank/DDBJ whole genome shotgun (WGS) entry which is preliminary data.</text>
</comment>
<organism evidence="2 3">
    <name type="scientific">Sphaerisporangium rhizosphaerae</name>
    <dbReference type="NCBI Taxonomy" id="2269375"/>
    <lineage>
        <taxon>Bacteria</taxon>
        <taxon>Bacillati</taxon>
        <taxon>Actinomycetota</taxon>
        <taxon>Actinomycetes</taxon>
        <taxon>Streptosporangiales</taxon>
        <taxon>Streptosporangiaceae</taxon>
        <taxon>Sphaerisporangium</taxon>
    </lineage>
</organism>
<dbReference type="SUPFAM" id="SSF52540">
    <property type="entry name" value="P-loop containing nucleoside triphosphate hydrolases"/>
    <property type="match status" value="1"/>
</dbReference>
<dbReference type="SUPFAM" id="SSF48452">
    <property type="entry name" value="TPR-like"/>
    <property type="match status" value="2"/>
</dbReference>
<sequence length="846" mass="90036">MSLALVVAGLVGFFTDPLHLPEHVLGVLDQRASVISMFVGIAGLLMAGAGLWAQLRAPATSPEPVVPGGLASPMISGSMSGGQVIGQVTDSVRVSGPGSMHVDQRSVAGQIDAPVMTGDGVMITGGIVVGTVGGVQLPPRPPVPARPVRLAPRPPQLAGRDQTLAVVHQRLTSDQAHPSLLVIHGLGGVGKTSLVVEYAHRYQHAYRLVWQLPAEDATVLSAAFAELAALLGMRQPGELVDPVHQVHAALAASPDPWLLIFDNALDAEALRAFLPPVGDGHVLVTTRSGHWPTRHSMELHVLDNGPAAVFLTERTGDNEPDTAAAVAVELGGLPLALEQAGAYIDATGTTLAGYLHLLRRRRAEMLAQGQPWGYDQHVASTWHLAFDHLTHTSPHAIALIRLLACYAPEAIPYRLLLTPLDHDDTADSLHDGDGLAELRALPHGELDINTAISELRRHGLINRPVGGTVSVHRLVQAVTLDQLPPPARTAWQHAAATLLQTALPVTPRQPDTWPRYTQLLPHARAALPLTSPALHQVAIFLGCSGDYRTSTTLIQQMQQEFTAKLGAEHPDTLKIRHNLAAFTGEAGDAAAARDRFAALLPDIERVLGADHPGTLTTRGNLARWTGDAGDAAAARDQFAALLPVHERVLGADHPDTLTTRHYLASWTGEAGEPAAARDQYAALLPDVEQVLGPEHPDTLNTRHNLAALTGKAGDAAAACDQLALLLPVRERVLGAEHPDTLTTRHNLAYSTGEAGDAAAARDQLALLLPVRERVLGADHPDTHNTRDNLARWTGEAGDAAAACDQLAALLSIRERTLGADHPYTLATRRNLTHWENKARQHGQHAI</sequence>
<dbReference type="PANTHER" id="PTHR46082:SF6">
    <property type="entry name" value="AAA+ ATPASE DOMAIN-CONTAINING PROTEIN-RELATED"/>
    <property type="match status" value="1"/>
</dbReference>
<dbReference type="InterPro" id="IPR056681">
    <property type="entry name" value="DUF7779"/>
</dbReference>
<evidence type="ECO:0000259" key="1">
    <source>
        <dbReference type="Pfam" id="PF25000"/>
    </source>
</evidence>
<protein>
    <submittedName>
        <fullName evidence="2">FxSxx-COOH system tetratricopeptide repeat protein</fullName>
    </submittedName>
</protein>
<dbReference type="InterPro" id="IPR053137">
    <property type="entry name" value="NLR-like"/>
</dbReference>
<dbReference type="RefSeq" id="WP_380825315.1">
    <property type="nucleotide sequence ID" value="NZ_JBHTCG010000004.1"/>
</dbReference>
<accession>A0ABW2P2X5</accession>
<dbReference type="Proteomes" id="UP001596496">
    <property type="component" value="Unassembled WGS sequence"/>
</dbReference>